<dbReference type="Pfam" id="PF01867">
    <property type="entry name" value="Cas_Cas1"/>
    <property type="match status" value="1"/>
</dbReference>
<keyword evidence="3 10" id="KW-0255">Endonuclease</keyword>
<keyword evidence="1 10" id="KW-0540">Nuclease</keyword>
<accession>A0AAJ5JL17</accession>
<dbReference type="NCBIfam" id="TIGR00287">
    <property type="entry name" value="cas1"/>
    <property type="match status" value="1"/>
</dbReference>
<dbReference type="RefSeq" id="WP_135254664.1">
    <property type="nucleotide sequence ID" value="NZ_CP038865.1"/>
</dbReference>
<dbReference type="InterPro" id="IPR002729">
    <property type="entry name" value="CRISPR-assoc_Cas1"/>
</dbReference>
<keyword evidence="7 10" id="KW-0238">DNA-binding</keyword>
<dbReference type="EMBL" id="SRHU01000024">
    <property type="protein sequence ID" value="TFZ40461.1"/>
    <property type="molecule type" value="Genomic_DNA"/>
</dbReference>
<dbReference type="GO" id="GO:0046872">
    <property type="term" value="F:metal ion binding"/>
    <property type="evidence" value="ECO:0007669"/>
    <property type="project" value="UniProtKB-UniRule"/>
</dbReference>
<reference evidence="11 13" key="2">
    <citation type="journal article" date="2020" name="Int. J. Syst. Evol. Microbiol.">
        <title>Vagococcus xieshaowenii sp. nov., isolated from snow finch (Montifringilla taczanowskii) cloacal content.</title>
        <authorList>
            <person name="Ge Y."/>
            <person name="Yang J."/>
            <person name="Lai X.H."/>
            <person name="Zhang G."/>
            <person name="Jin D."/>
            <person name="Lu S."/>
            <person name="Wang B."/>
            <person name="Huang Y."/>
            <person name="Huang Y."/>
            <person name="Ren Z."/>
            <person name="Zhang X."/>
            <person name="Xu J."/>
        </authorList>
    </citation>
    <scope>NUCLEOTIDE SEQUENCE [LARGE SCALE GENOMIC DNA]</scope>
    <source>
        <strain evidence="13">personal::cf-49</strain>
        <strain evidence="11">Personal::cf-49</strain>
    </source>
</reference>
<comment type="subunit">
    <text evidence="9 10">Homodimer, forms a heterotetramer with a Cas2 homodimer.</text>
</comment>
<evidence type="ECO:0000256" key="2">
    <source>
        <dbReference type="ARBA" id="ARBA00022723"/>
    </source>
</evidence>
<comment type="function">
    <text evidence="10">CRISPR (clustered regularly interspaced short palindromic repeat), is an adaptive immune system that provides protection against mobile genetic elements (viruses, transposable elements and conjugative plasmids). CRISPR clusters contain spacers, sequences complementary to antecedent mobile elements, and target invading nucleic acids. CRISPR clusters are transcribed and processed into CRISPR RNA (crRNA). Acts as a dsDNA endonuclease. Involved in the integration of spacer DNA into the CRISPR cassette.</text>
</comment>
<dbReference type="GO" id="GO:0016787">
    <property type="term" value="F:hydrolase activity"/>
    <property type="evidence" value="ECO:0007669"/>
    <property type="project" value="UniProtKB-KW"/>
</dbReference>
<protein>
    <recommendedName>
        <fullName evidence="10">CRISPR-associated endonuclease Cas1</fullName>
        <ecNumber evidence="10">3.1.-.-</ecNumber>
    </recommendedName>
</protein>
<dbReference type="Gene3D" id="3.100.10.20">
    <property type="entry name" value="CRISPR-associated endonuclease Cas1, N-terminal domain"/>
    <property type="match status" value="1"/>
</dbReference>
<proteinExistence type="inferred from homology"/>
<gene>
    <name evidence="10 12" type="primary">cas1</name>
    <name evidence="12" type="ORF">E4031_06625</name>
    <name evidence="11" type="ORF">E4Z98_05150</name>
</gene>
<comment type="cofactor">
    <cofactor evidence="10">
        <name>Mg(2+)</name>
        <dbReference type="ChEBI" id="CHEBI:18420"/>
    </cofactor>
    <cofactor evidence="10">
        <name>Mn(2+)</name>
        <dbReference type="ChEBI" id="CHEBI:29035"/>
    </cofactor>
</comment>
<evidence type="ECO:0000313" key="13">
    <source>
        <dbReference type="Proteomes" id="UP000296883"/>
    </source>
</evidence>
<dbReference type="Proteomes" id="UP000297725">
    <property type="component" value="Unassembled WGS sequence"/>
</dbReference>
<evidence type="ECO:0000313" key="12">
    <source>
        <dbReference type="EMBL" id="TFZ40461.1"/>
    </source>
</evidence>
<keyword evidence="5 10" id="KW-0460">Magnesium</keyword>
<dbReference type="PANTHER" id="PTHR34353">
    <property type="entry name" value="CRISPR-ASSOCIATED ENDONUCLEASE CAS1 1"/>
    <property type="match status" value="1"/>
</dbReference>
<evidence type="ECO:0000256" key="9">
    <source>
        <dbReference type="ARBA" id="ARBA00038592"/>
    </source>
</evidence>
<dbReference type="AlphaFoldDB" id="A0AAJ5JL17"/>
<dbReference type="InterPro" id="IPR019855">
    <property type="entry name" value="CRISPR-assoc_Cas1_NMENI"/>
</dbReference>
<dbReference type="EMBL" id="CP038865">
    <property type="protein sequence ID" value="QCA28731.1"/>
    <property type="molecule type" value="Genomic_DNA"/>
</dbReference>
<dbReference type="Proteomes" id="UP000296883">
    <property type="component" value="Chromosome"/>
</dbReference>
<dbReference type="Gene3D" id="1.20.120.920">
    <property type="entry name" value="CRISPR-associated endonuclease Cas1, C-terminal domain"/>
    <property type="match status" value="1"/>
</dbReference>
<feature type="binding site" evidence="10">
    <location>
        <position position="206"/>
    </location>
    <ligand>
        <name>Mn(2+)</name>
        <dbReference type="ChEBI" id="CHEBI:29035"/>
    </ligand>
</feature>
<feature type="binding site" evidence="10">
    <location>
        <position position="149"/>
    </location>
    <ligand>
        <name>Mn(2+)</name>
        <dbReference type="ChEBI" id="CHEBI:29035"/>
    </ligand>
</feature>
<evidence type="ECO:0000256" key="10">
    <source>
        <dbReference type="HAMAP-Rule" id="MF_01470"/>
    </source>
</evidence>
<organism evidence="12 14">
    <name type="scientific">Vagococcus xieshaowenii</name>
    <dbReference type="NCBI Taxonomy" id="2562451"/>
    <lineage>
        <taxon>Bacteria</taxon>
        <taxon>Bacillati</taxon>
        <taxon>Bacillota</taxon>
        <taxon>Bacilli</taxon>
        <taxon>Lactobacillales</taxon>
        <taxon>Enterococcaceae</taxon>
        <taxon>Vagococcus</taxon>
    </lineage>
</organism>
<comment type="similarity">
    <text evidence="10">Belongs to the CRISPR-associated endonuclease Cas1 family.</text>
</comment>
<keyword evidence="13" id="KW-1185">Reference proteome</keyword>
<sequence>MTWRVVLIKDSEELKLKLDNLHIICSESDFVIPLSDISMIVIESVRTKITSRLLAKCADYSISVIFCDKNYLPVGVYHPFLSHSRSSKIVQKQAKWTEEMKDNIWKEIISLKIENQKQVLVGYGCDEERIAVLDKLKNEVKLGDSSNREGHAAKVYFNTLFGLEFNRRSDDFIVNGALNYGYTILRSYMARLVTGYGLIPALGVFHKSEYNQFNLVDDLIEPFRPIVDAWTVKYMNGREYLTADDRRALIDLLNQRLVYNGNNTLLSTIMEKYVQKFVNIMIDNKEINLKNFDLLSLESVFK</sequence>
<reference evidence="12 14" key="1">
    <citation type="submission" date="2019-03" db="EMBL/GenBank/DDBJ databases">
        <title>Vagococcus sp. was isolated fron gut of Carduelis flavirostris.</title>
        <authorList>
            <person name="Ge Y."/>
        </authorList>
    </citation>
    <scope>NUCLEOTIDE SEQUENCE [LARGE SCALE GENOMIC DNA]</scope>
    <source>
        <strain evidence="12 14">CF-210</strain>
    </source>
</reference>
<evidence type="ECO:0000256" key="3">
    <source>
        <dbReference type="ARBA" id="ARBA00022759"/>
    </source>
</evidence>
<keyword evidence="4 10" id="KW-0378">Hydrolase</keyword>
<evidence type="ECO:0000256" key="6">
    <source>
        <dbReference type="ARBA" id="ARBA00023118"/>
    </source>
</evidence>
<dbReference type="NCBIfam" id="TIGR03639">
    <property type="entry name" value="cas1_NMENI"/>
    <property type="match status" value="1"/>
</dbReference>
<evidence type="ECO:0000313" key="11">
    <source>
        <dbReference type="EMBL" id="QCA28731.1"/>
    </source>
</evidence>
<dbReference type="PANTHER" id="PTHR34353:SF2">
    <property type="entry name" value="CRISPR-ASSOCIATED ENDONUCLEASE CAS1 1"/>
    <property type="match status" value="1"/>
</dbReference>
<dbReference type="GO" id="GO:0003677">
    <property type="term" value="F:DNA binding"/>
    <property type="evidence" value="ECO:0007669"/>
    <property type="project" value="UniProtKB-KW"/>
</dbReference>
<evidence type="ECO:0000313" key="14">
    <source>
        <dbReference type="Proteomes" id="UP000297725"/>
    </source>
</evidence>
<keyword evidence="6 10" id="KW-0051">Antiviral defense</keyword>
<dbReference type="InterPro" id="IPR050646">
    <property type="entry name" value="Cas1"/>
</dbReference>
<evidence type="ECO:0000256" key="7">
    <source>
        <dbReference type="ARBA" id="ARBA00023125"/>
    </source>
</evidence>
<dbReference type="GO" id="GO:0004520">
    <property type="term" value="F:DNA endonuclease activity"/>
    <property type="evidence" value="ECO:0007669"/>
    <property type="project" value="InterPro"/>
</dbReference>
<dbReference type="InterPro" id="IPR042211">
    <property type="entry name" value="CRISPR-assoc_Cas1_N"/>
</dbReference>
<name>A0AAJ5JL17_9ENTE</name>
<dbReference type="GO" id="GO:0043571">
    <property type="term" value="P:maintenance of CRISPR repeat elements"/>
    <property type="evidence" value="ECO:0007669"/>
    <property type="project" value="UniProtKB-UniRule"/>
</dbReference>
<evidence type="ECO:0000256" key="1">
    <source>
        <dbReference type="ARBA" id="ARBA00022722"/>
    </source>
</evidence>
<dbReference type="HAMAP" id="MF_01470">
    <property type="entry name" value="Cas1"/>
    <property type="match status" value="1"/>
</dbReference>
<evidence type="ECO:0000256" key="4">
    <source>
        <dbReference type="ARBA" id="ARBA00022801"/>
    </source>
</evidence>
<evidence type="ECO:0000256" key="5">
    <source>
        <dbReference type="ARBA" id="ARBA00022842"/>
    </source>
</evidence>
<keyword evidence="8 10" id="KW-0464">Manganese</keyword>
<feature type="binding site" evidence="10">
    <location>
        <position position="221"/>
    </location>
    <ligand>
        <name>Mn(2+)</name>
        <dbReference type="ChEBI" id="CHEBI:29035"/>
    </ligand>
</feature>
<dbReference type="InterPro" id="IPR042206">
    <property type="entry name" value="CRISPR-assoc_Cas1_C"/>
</dbReference>
<dbReference type="GO" id="GO:0051607">
    <property type="term" value="P:defense response to virus"/>
    <property type="evidence" value="ECO:0007669"/>
    <property type="project" value="UniProtKB-UniRule"/>
</dbReference>
<keyword evidence="2 10" id="KW-0479">Metal-binding</keyword>
<evidence type="ECO:0000256" key="8">
    <source>
        <dbReference type="ARBA" id="ARBA00023211"/>
    </source>
</evidence>
<dbReference type="EC" id="3.1.-.-" evidence="10"/>